<protein>
    <recommendedName>
        <fullName evidence="1">SnoaL-like domain-containing protein</fullName>
    </recommendedName>
</protein>
<reference evidence="2 3" key="1">
    <citation type="submission" date="2018-07" db="EMBL/GenBank/DDBJ databases">
        <title>The genomes of Aspergillus section Nigri reveals drivers in fungal speciation.</title>
        <authorList>
            <consortium name="DOE Joint Genome Institute"/>
            <person name="Vesth T.C."/>
            <person name="Nybo J."/>
            <person name="Theobald S."/>
            <person name="Brandl J."/>
            <person name="Frisvad J.C."/>
            <person name="Nielsen K.F."/>
            <person name="Lyhne E.K."/>
            <person name="Kogle M.E."/>
            <person name="Kuo A."/>
            <person name="Riley R."/>
            <person name="Clum A."/>
            <person name="Nolan M."/>
            <person name="Lipzen A."/>
            <person name="Salamov A."/>
            <person name="Henrissat B."/>
            <person name="Wiebenga A."/>
            <person name="De vries R.P."/>
            <person name="Grigoriev I.V."/>
            <person name="Mortensen U.H."/>
            <person name="Andersen M.R."/>
            <person name="Baker S.E."/>
        </authorList>
    </citation>
    <scope>NUCLEOTIDE SEQUENCE [LARGE SCALE GENOMIC DNA]</scope>
    <source>
        <strain evidence="2 3">CBS 139.54b</strain>
    </source>
</reference>
<gene>
    <name evidence="2" type="ORF">BDQ94DRAFT_184875</name>
</gene>
<evidence type="ECO:0000313" key="3">
    <source>
        <dbReference type="Proteomes" id="UP000253729"/>
    </source>
</evidence>
<dbReference type="EMBL" id="KZ852037">
    <property type="protein sequence ID" value="RDH36790.1"/>
    <property type="molecule type" value="Genomic_DNA"/>
</dbReference>
<dbReference type="GeneID" id="38143101"/>
<dbReference type="InterPro" id="IPR032710">
    <property type="entry name" value="NTF2-like_dom_sf"/>
</dbReference>
<name>A0A3F3QCE0_9EURO</name>
<dbReference type="Proteomes" id="UP000253729">
    <property type="component" value="Unassembled WGS sequence"/>
</dbReference>
<dbReference type="SUPFAM" id="SSF54427">
    <property type="entry name" value="NTF2-like"/>
    <property type="match status" value="1"/>
</dbReference>
<proteinExistence type="predicted"/>
<dbReference type="Pfam" id="PF12680">
    <property type="entry name" value="SnoaL_2"/>
    <property type="match status" value="1"/>
</dbReference>
<evidence type="ECO:0000313" key="2">
    <source>
        <dbReference type="EMBL" id="RDH36790.1"/>
    </source>
</evidence>
<evidence type="ECO:0000259" key="1">
    <source>
        <dbReference type="Pfam" id="PF12680"/>
    </source>
</evidence>
<dbReference type="InterPro" id="IPR037401">
    <property type="entry name" value="SnoaL-like"/>
</dbReference>
<dbReference type="AlphaFoldDB" id="A0A3F3QCE0"/>
<dbReference type="Gene3D" id="3.10.450.50">
    <property type="match status" value="1"/>
</dbReference>
<dbReference type="RefSeq" id="XP_026629812.1">
    <property type="nucleotide sequence ID" value="XM_026774745.1"/>
</dbReference>
<sequence length="132" mass="14687">MSQTNTNTHTSLTTTITTYFTSIDASDLPTTMSLLAPNATFTIPTAANTTFTGRNAIYTMLSDFVSRSAKMEHQIQTMVVDERAGKVATQQRYLGKLVDGTEKDMPTCNFFDVDDQGRIERVVFWFSGQNPL</sequence>
<keyword evidence="3" id="KW-1185">Reference proteome</keyword>
<feature type="domain" description="SnoaL-like" evidence="1">
    <location>
        <begin position="17"/>
        <end position="121"/>
    </location>
</feature>
<accession>A0A3F3QCE0</accession>
<organism evidence="2 3">
    <name type="scientific">Aspergillus welwitschiae</name>
    <dbReference type="NCBI Taxonomy" id="1341132"/>
    <lineage>
        <taxon>Eukaryota</taxon>
        <taxon>Fungi</taxon>
        <taxon>Dikarya</taxon>
        <taxon>Ascomycota</taxon>
        <taxon>Pezizomycotina</taxon>
        <taxon>Eurotiomycetes</taxon>
        <taxon>Eurotiomycetidae</taxon>
        <taxon>Eurotiales</taxon>
        <taxon>Aspergillaceae</taxon>
        <taxon>Aspergillus</taxon>
        <taxon>Aspergillus subgen. Circumdati</taxon>
    </lineage>
</organism>